<dbReference type="EMBL" id="JAUIZM010000009">
    <property type="protein sequence ID" value="KAK1364185.1"/>
    <property type="molecule type" value="Genomic_DNA"/>
</dbReference>
<protein>
    <recommendedName>
        <fullName evidence="5">Transposase</fullName>
    </recommendedName>
</protein>
<reference evidence="3" key="2">
    <citation type="submission" date="2023-05" db="EMBL/GenBank/DDBJ databases">
        <authorList>
            <person name="Schelkunov M.I."/>
        </authorList>
    </citation>
    <scope>NUCLEOTIDE SEQUENCE</scope>
    <source>
        <strain evidence="3">Hsosn_3</strain>
        <tissue evidence="3">Leaf</tissue>
    </source>
</reference>
<comment type="caution">
    <text evidence="3">The sequence shown here is derived from an EMBL/GenBank/DDBJ whole genome shotgun (WGS) entry which is preliminary data.</text>
</comment>
<sequence>MDKSWLKADRRTKEFKRGVEDLLLFASHNGFDENKISCPCIKCAYSKSWKARTVKDHLFLNGIDQTYTCWIWHEELNLEESQPIAEETDSSQSVDQIPLKTENNDTHLCVLQNTTDVGPYFAEHMAFLLTRYPEHENDEMWLKNKQNETFPKWFKEKIASDLVDGKEVPQEIRWIADEPNKAVPTFSGYRVDGVTFCTKDRDDMRQVQCSGVCVEADTMIVQGKDKKIEHVSHTYYGVIKSIWELDYNKFRIPVFLCKWVDINKGVKVDDLGYTLVNLNRLGFLNDPFVLAKHVKQVCYIDDPVEKLWSVVLKLPEKKHYEDNDDENEGSVEVELENDFFMPNLPDIDECDLASYKRDVDELIQLS</sequence>
<proteinExistence type="predicted"/>
<reference evidence="3" key="1">
    <citation type="submission" date="2023-02" db="EMBL/GenBank/DDBJ databases">
        <title>Genome of toxic invasive species Heracleum sosnowskyi carries increased number of genes despite the absence of recent whole-genome duplications.</title>
        <authorList>
            <person name="Schelkunov M."/>
            <person name="Shtratnikova V."/>
            <person name="Makarenko M."/>
            <person name="Klepikova A."/>
            <person name="Omelchenko D."/>
            <person name="Novikova G."/>
            <person name="Obukhova E."/>
            <person name="Bogdanov V."/>
            <person name="Penin A."/>
            <person name="Logacheva M."/>
        </authorList>
    </citation>
    <scope>NUCLEOTIDE SEQUENCE</scope>
    <source>
        <strain evidence="3">Hsosn_3</strain>
        <tissue evidence="3">Leaf</tissue>
    </source>
</reference>
<name>A0AAD8M6P0_9APIA</name>
<accession>A0AAD8M6P0</accession>
<dbReference type="Pfam" id="PF13963">
    <property type="entry name" value="Transpos_assoc"/>
    <property type="match status" value="1"/>
</dbReference>
<dbReference type="AlphaFoldDB" id="A0AAD8M6P0"/>
<dbReference type="Pfam" id="PF13952">
    <property type="entry name" value="DUF4216"/>
    <property type="match status" value="1"/>
</dbReference>
<feature type="domain" description="DUF4216" evidence="1">
    <location>
        <begin position="243"/>
        <end position="311"/>
    </location>
</feature>
<dbReference type="PANTHER" id="PTHR48258:SF9">
    <property type="entry name" value="OS01G0348150 PROTEIN"/>
    <property type="match status" value="1"/>
</dbReference>
<evidence type="ECO:0000313" key="4">
    <source>
        <dbReference type="Proteomes" id="UP001237642"/>
    </source>
</evidence>
<evidence type="ECO:0000259" key="1">
    <source>
        <dbReference type="Pfam" id="PF13952"/>
    </source>
</evidence>
<gene>
    <name evidence="3" type="ORF">POM88_039746</name>
</gene>
<dbReference type="InterPro" id="IPR025312">
    <property type="entry name" value="DUF4216"/>
</dbReference>
<feature type="domain" description="Transposase-associated" evidence="2">
    <location>
        <begin position="3"/>
        <end position="75"/>
    </location>
</feature>
<keyword evidence="4" id="KW-1185">Reference proteome</keyword>
<dbReference type="Proteomes" id="UP001237642">
    <property type="component" value="Unassembled WGS sequence"/>
</dbReference>
<organism evidence="3 4">
    <name type="scientific">Heracleum sosnowskyi</name>
    <dbReference type="NCBI Taxonomy" id="360622"/>
    <lineage>
        <taxon>Eukaryota</taxon>
        <taxon>Viridiplantae</taxon>
        <taxon>Streptophyta</taxon>
        <taxon>Embryophyta</taxon>
        <taxon>Tracheophyta</taxon>
        <taxon>Spermatophyta</taxon>
        <taxon>Magnoliopsida</taxon>
        <taxon>eudicotyledons</taxon>
        <taxon>Gunneridae</taxon>
        <taxon>Pentapetalae</taxon>
        <taxon>asterids</taxon>
        <taxon>campanulids</taxon>
        <taxon>Apiales</taxon>
        <taxon>Apiaceae</taxon>
        <taxon>Apioideae</taxon>
        <taxon>apioid superclade</taxon>
        <taxon>Tordylieae</taxon>
        <taxon>Tordyliinae</taxon>
        <taxon>Heracleum</taxon>
    </lineage>
</organism>
<dbReference type="InterPro" id="IPR029480">
    <property type="entry name" value="Transpos_assoc"/>
</dbReference>
<evidence type="ECO:0008006" key="5">
    <source>
        <dbReference type="Google" id="ProtNLM"/>
    </source>
</evidence>
<evidence type="ECO:0000313" key="3">
    <source>
        <dbReference type="EMBL" id="KAK1364185.1"/>
    </source>
</evidence>
<evidence type="ECO:0000259" key="2">
    <source>
        <dbReference type="Pfam" id="PF13963"/>
    </source>
</evidence>
<dbReference type="PANTHER" id="PTHR48258">
    <property type="entry name" value="DUF4218 DOMAIN-CONTAINING PROTEIN-RELATED"/>
    <property type="match status" value="1"/>
</dbReference>